<feature type="domain" description="Tyrosine specific protein phosphatases" evidence="1">
    <location>
        <begin position="110"/>
        <end position="143"/>
    </location>
</feature>
<evidence type="ECO:0000259" key="1">
    <source>
        <dbReference type="PROSITE" id="PS50056"/>
    </source>
</evidence>
<protein>
    <submittedName>
        <fullName evidence="2">Tyrosine-protein phosphatase</fullName>
    </submittedName>
</protein>
<organism evidence="2 3">
    <name type="scientific">Nonomuraea insulae</name>
    <dbReference type="NCBI Taxonomy" id="1616787"/>
    <lineage>
        <taxon>Bacteria</taxon>
        <taxon>Bacillati</taxon>
        <taxon>Actinomycetota</taxon>
        <taxon>Actinomycetes</taxon>
        <taxon>Streptosporangiales</taxon>
        <taxon>Streptosporangiaceae</taxon>
        <taxon>Nonomuraea</taxon>
    </lineage>
</organism>
<comment type="caution">
    <text evidence="2">The sequence shown here is derived from an EMBL/GenBank/DDBJ whole genome shotgun (WGS) entry which is preliminary data.</text>
</comment>
<dbReference type="PROSITE" id="PS00383">
    <property type="entry name" value="TYR_PHOSPHATASE_1"/>
    <property type="match status" value="1"/>
</dbReference>
<dbReference type="RefSeq" id="WP_379513302.1">
    <property type="nucleotide sequence ID" value="NZ_JBHSPA010000011.1"/>
</dbReference>
<dbReference type="InterPro" id="IPR029021">
    <property type="entry name" value="Prot-tyrosine_phosphatase-like"/>
</dbReference>
<dbReference type="EMBL" id="JBHSPA010000011">
    <property type="protein sequence ID" value="MFC5823770.1"/>
    <property type="molecule type" value="Genomic_DNA"/>
</dbReference>
<keyword evidence="3" id="KW-1185">Reference proteome</keyword>
<dbReference type="InterPro" id="IPR016130">
    <property type="entry name" value="Tyr_Pase_AS"/>
</dbReference>
<proteinExistence type="predicted"/>
<dbReference type="InterPro" id="IPR000387">
    <property type="entry name" value="Tyr_Pase_dom"/>
</dbReference>
<dbReference type="Gene3D" id="3.90.190.10">
    <property type="entry name" value="Protein tyrosine phosphatase superfamily"/>
    <property type="match status" value="1"/>
</dbReference>
<evidence type="ECO:0000313" key="2">
    <source>
        <dbReference type="EMBL" id="MFC5823770.1"/>
    </source>
</evidence>
<evidence type="ECO:0000313" key="3">
    <source>
        <dbReference type="Proteomes" id="UP001596058"/>
    </source>
</evidence>
<dbReference type="PROSITE" id="PS50056">
    <property type="entry name" value="TYR_PHOSPHATASE_2"/>
    <property type="match status" value="1"/>
</dbReference>
<accession>A0ABW1CFV6</accession>
<dbReference type="Proteomes" id="UP001596058">
    <property type="component" value="Unassembled WGS sequence"/>
</dbReference>
<sequence>MERDLAWEGCHNVRDLGGLPAANGRRTRWGAVVRADTPDRLTPAGWESAAAHGVRTVLDLRAPGEHRAEPGLRPPGMTVVNVPLNDRDGGARGTPLYLRSYLERHPDRCARALRVIAQAPPGGVLVHCVAGRDRTGLIALLLLSLAGVAPVHALEDYERSETRLSPLYALLGQPDDALRVRARLEAAGTTASEVVLALLADLDAEARLTAGGLSPSELAALRERLTVVDEGGSQDAGVVVAMEDGSGAAR</sequence>
<name>A0ABW1CFV6_9ACTN</name>
<reference evidence="3" key="1">
    <citation type="journal article" date="2019" name="Int. J. Syst. Evol. Microbiol.">
        <title>The Global Catalogue of Microorganisms (GCM) 10K type strain sequencing project: providing services to taxonomists for standard genome sequencing and annotation.</title>
        <authorList>
            <consortium name="The Broad Institute Genomics Platform"/>
            <consortium name="The Broad Institute Genome Sequencing Center for Infectious Disease"/>
            <person name="Wu L."/>
            <person name="Ma J."/>
        </authorList>
    </citation>
    <scope>NUCLEOTIDE SEQUENCE [LARGE SCALE GENOMIC DNA]</scope>
    <source>
        <strain evidence="3">CCUG 53903</strain>
    </source>
</reference>
<dbReference type="InterPro" id="IPR026893">
    <property type="entry name" value="Tyr/Ser_Pase_IphP-type"/>
</dbReference>
<dbReference type="SUPFAM" id="SSF52799">
    <property type="entry name" value="(Phosphotyrosine protein) phosphatases II"/>
    <property type="match status" value="1"/>
</dbReference>
<gene>
    <name evidence="2" type="ORF">ACFPZ3_07920</name>
</gene>
<dbReference type="Pfam" id="PF13350">
    <property type="entry name" value="Y_phosphatase3"/>
    <property type="match status" value="1"/>
</dbReference>